<feature type="compositionally biased region" description="Basic and acidic residues" evidence="12">
    <location>
        <begin position="648"/>
        <end position="658"/>
    </location>
</feature>
<dbReference type="GO" id="GO:0004519">
    <property type="term" value="F:endonuclease activity"/>
    <property type="evidence" value="ECO:0007669"/>
    <property type="project" value="UniProtKB-KW"/>
</dbReference>
<name>A0ABD0YB47_9HEMI</name>
<dbReference type="Proteomes" id="UP001558652">
    <property type="component" value="Unassembled WGS sequence"/>
</dbReference>
<feature type="domain" description="XPG-I" evidence="13">
    <location>
        <begin position="877"/>
        <end position="946"/>
    </location>
</feature>
<dbReference type="PROSITE" id="PS00841">
    <property type="entry name" value="XPG_1"/>
    <property type="match status" value="1"/>
</dbReference>
<keyword evidence="7" id="KW-0227">DNA damage</keyword>
<dbReference type="SMART" id="SM00484">
    <property type="entry name" value="XPGI"/>
    <property type="match status" value="1"/>
</dbReference>
<evidence type="ECO:0000259" key="14">
    <source>
        <dbReference type="SMART" id="SM00485"/>
    </source>
</evidence>
<evidence type="ECO:0000256" key="12">
    <source>
        <dbReference type="SAM" id="MobiDB-lite"/>
    </source>
</evidence>
<evidence type="ECO:0000256" key="1">
    <source>
        <dbReference type="ARBA" id="ARBA00001946"/>
    </source>
</evidence>
<feature type="region of interest" description="Disordered" evidence="12">
    <location>
        <begin position="1119"/>
        <end position="1215"/>
    </location>
</feature>
<dbReference type="GO" id="GO:0046872">
    <property type="term" value="F:metal ion binding"/>
    <property type="evidence" value="ECO:0007669"/>
    <property type="project" value="UniProtKB-KW"/>
</dbReference>
<keyword evidence="6" id="KW-0255">Endonuclease</keyword>
<evidence type="ECO:0000256" key="6">
    <source>
        <dbReference type="ARBA" id="ARBA00022759"/>
    </source>
</evidence>
<protein>
    <submittedName>
        <fullName evidence="15">Uncharacterized protein</fullName>
    </submittedName>
</protein>
<feature type="region of interest" description="Disordered" evidence="12">
    <location>
        <begin position="201"/>
        <end position="224"/>
    </location>
</feature>
<feature type="region of interest" description="Disordered" evidence="12">
    <location>
        <begin position="342"/>
        <end position="381"/>
    </location>
</feature>
<dbReference type="Pfam" id="PF00752">
    <property type="entry name" value="XPG_N"/>
    <property type="match status" value="1"/>
</dbReference>
<feature type="compositionally biased region" description="Polar residues" evidence="12">
    <location>
        <begin position="719"/>
        <end position="728"/>
    </location>
</feature>
<feature type="domain" description="XPG N-terminal" evidence="14">
    <location>
        <begin position="1"/>
        <end position="136"/>
    </location>
</feature>
<dbReference type="SMART" id="SM00279">
    <property type="entry name" value="HhH2"/>
    <property type="match status" value="1"/>
</dbReference>
<feature type="compositionally biased region" description="Basic and acidic residues" evidence="12">
    <location>
        <begin position="1119"/>
        <end position="1129"/>
    </location>
</feature>
<evidence type="ECO:0000256" key="7">
    <source>
        <dbReference type="ARBA" id="ARBA00022763"/>
    </source>
</evidence>
<feature type="compositionally biased region" description="Basic and acidic residues" evidence="12">
    <location>
        <begin position="487"/>
        <end position="496"/>
    </location>
</feature>
<feature type="compositionally biased region" description="Basic and acidic residues" evidence="12">
    <location>
        <begin position="1143"/>
        <end position="1153"/>
    </location>
</feature>
<dbReference type="GO" id="GO:0016787">
    <property type="term" value="F:hydrolase activity"/>
    <property type="evidence" value="ECO:0007669"/>
    <property type="project" value="UniProtKB-KW"/>
</dbReference>
<dbReference type="InterPro" id="IPR019974">
    <property type="entry name" value="XPG_CS"/>
</dbReference>
<feature type="region of interest" description="Disordered" evidence="12">
    <location>
        <begin position="432"/>
        <end position="574"/>
    </location>
</feature>
<dbReference type="SUPFAM" id="SSF47807">
    <property type="entry name" value="5' to 3' exonuclease, C-terminal subdomain"/>
    <property type="match status" value="1"/>
</dbReference>
<dbReference type="Pfam" id="PF00867">
    <property type="entry name" value="XPG_I"/>
    <property type="match status" value="1"/>
</dbReference>
<keyword evidence="8" id="KW-0378">Hydrolase</keyword>
<feature type="compositionally biased region" description="Polar residues" evidence="12">
    <location>
        <begin position="368"/>
        <end position="381"/>
    </location>
</feature>
<dbReference type="GO" id="GO:0006281">
    <property type="term" value="P:DNA repair"/>
    <property type="evidence" value="ECO:0007669"/>
    <property type="project" value="UniProtKB-KW"/>
</dbReference>
<dbReference type="EMBL" id="JBFDAA010000010">
    <property type="protein sequence ID" value="KAL1124476.1"/>
    <property type="molecule type" value="Genomic_DNA"/>
</dbReference>
<dbReference type="InterPro" id="IPR006086">
    <property type="entry name" value="XPG-I_dom"/>
</dbReference>
<feature type="compositionally biased region" description="Acidic residues" evidence="12">
    <location>
        <begin position="662"/>
        <end position="671"/>
    </location>
</feature>
<evidence type="ECO:0000256" key="9">
    <source>
        <dbReference type="ARBA" id="ARBA00022842"/>
    </source>
</evidence>
<evidence type="ECO:0000256" key="10">
    <source>
        <dbReference type="ARBA" id="ARBA00023204"/>
    </source>
</evidence>
<evidence type="ECO:0000256" key="2">
    <source>
        <dbReference type="ARBA" id="ARBA00004123"/>
    </source>
</evidence>
<keyword evidence="9" id="KW-0460">Magnesium</keyword>
<evidence type="ECO:0000256" key="5">
    <source>
        <dbReference type="ARBA" id="ARBA00022723"/>
    </source>
</evidence>
<dbReference type="SMART" id="SM00485">
    <property type="entry name" value="XPGN"/>
    <property type="match status" value="1"/>
</dbReference>
<dbReference type="InterPro" id="IPR036279">
    <property type="entry name" value="5-3_exonuclease_C_sf"/>
</dbReference>
<evidence type="ECO:0000256" key="4">
    <source>
        <dbReference type="ARBA" id="ARBA00022722"/>
    </source>
</evidence>
<evidence type="ECO:0000256" key="11">
    <source>
        <dbReference type="ARBA" id="ARBA00023242"/>
    </source>
</evidence>
<evidence type="ECO:0000256" key="8">
    <source>
        <dbReference type="ARBA" id="ARBA00022801"/>
    </source>
</evidence>
<dbReference type="AlphaFoldDB" id="A0ABD0YB47"/>
<dbReference type="InterPro" id="IPR008918">
    <property type="entry name" value="HhH2"/>
</dbReference>
<dbReference type="PROSITE" id="PS00842">
    <property type="entry name" value="XPG_2"/>
    <property type="match status" value="1"/>
</dbReference>
<dbReference type="InterPro" id="IPR029060">
    <property type="entry name" value="PIN-like_dom_sf"/>
</dbReference>
<keyword evidence="16" id="KW-1185">Reference proteome</keyword>
<keyword evidence="5" id="KW-0479">Metal-binding</keyword>
<comment type="cofactor">
    <cofactor evidence="1">
        <name>Mg(2+)</name>
        <dbReference type="ChEBI" id="CHEBI:18420"/>
    </cofactor>
</comment>
<keyword evidence="11" id="KW-0539">Nucleus</keyword>
<evidence type="ECO:0000313" key="15">
    <source>
        <dbReference type="EMBL" id="KAL1124476.1"/>
    </source>
</evidence>
<keyword evidence="3" id="KW-0597">Phosphoprotein</keyword>
<feature type="compositionally biased region" description="Basic and acidic residues" evidence="12">
    <location>
        <begin position="443"/>
        <end position="477"/>
    </location>
</feature>
<dbReference type="Gene3D" id="1.10.150.20">
    <property type="entry name" value="5' to 3' exonuclease, C-terminal subdomain"/>
    <property type="match status" value="1"/>
</dbReference>
<keyword evidence="10" id="KW-0234">DNA repair</keyword>
<sequence>MGVKGLWQLIDSAGKPVPVESLENRILAVVAIPDHIVVPSCRGAPDGVVVRISDYNAKGPGFNSSRNVSIWLHQLVKGFSEGSAPSKGGNAHLLGLFRRICKLLYFRIRPVFVFDGGVPALKRKTIAARQNVRSQATKAGEKARLQLLHNLAKQAALTGGSTAEGGFVLPPALVSAAMAVASTASSQDSIFKLPPLPASALRQSASSSDDSSDDEFSPTGGGFGDLHSIDVTSPDFLALPPDMRHAILSELKDTRKQNSWATIHKMPENLGDFSSFQMGRLLKRRSVQVGLEKAESEMGGRSFTIADIKSILTDDGIVGEDLSQRIASNDTTRFIYATTKPNSKEATTTKCKKRSLSPVKESDEDMTSDSIGSAGHNSSSDVLAVEDLNDEDELSQREILKMIQEQNKERVGGALSEVEGGFSISQGEKLKMEDGGLSGLDNTGDKVEDLKPPLEGRQEDNKSDEGVAHVSRVKIEDNASNTEDVTGDDKRVDTETGHGSQSFEPKVFADFGKTPNQKIVPGEVPSGSVTLSRSEGKSDGIGGSKDSESLLKQSPADQNGLSETALSAPEGVQLQGEKCDVICGAKRHTNSSYEEVSPSKRPCSGSDLHAPSGGRAEEGEAPAGKMDVSGIDADMDKRCVTSSEQPAEDIRAPEEKGSMDNSSDDDFEEVVGNEGSISSAAEGPTIGVVQKEKEAMDSSSVEGHDSTPVFKPNDEERNTINSQLNNTVDTSSSDDDDFLEVPSNREPGLEIVFDPSAVVDDDDDIFADVFSKPEKPLKNEPITVATPAPSVGPIESEVTEVKSLTSEVKTSDSSSYFKVDSSRDAEKVKPLTEEERADIREMLEKESVQLIAASNREDRLATSISDQLIVEAQELLRLFGIPYLVAPMEAEAQCAYLEHTGQTEGTISDDSDVWLFGADCVYKNFFNQNKYVMRFKAFDIQRCFKLKREDMVLLALLVGSDYTVGLEGVGPVTALEILAHFPPQSQDSPPQDRLARFKRQYLSGTLVGQLTRKLKSMKMTHGFPSGEVVRAYLEPTVNEDREPFSWSSPDLCALRQYARNKFGWDQKQTDKTLQPILDRVRQSTTQMTLHGYFDWSMESLPVKKSKRVISAVNMLGRLEEPSDSSREGGESTSALTSYVEPAEVAKQKTDPKKRSQGKSRNGVPTAGPSTSKSRTGTQAKKRNVAARDEPVVAEERKPSKEVTASPALKPAPAYRNSIRITRREAKERAAEILAKAKQEGGGKLMKKKKVIE</sequence>
<evidence type="ECO:0000259" key="13">
    <source>
        <dbReference type="SMART" id="SM00484"/>
    </source>
</evidence>
<dbReference type="GO" id="GO:0005634">
    <property type="term" value="C:nucleus"/>
    <property type="evidence" value="ECO:0007669"/>
    <property type="project" value="UniProtKB-SubCell"/>
</dbReference>
<gene>
    <name evidence="15" type="ORF">AAG570_001102</name>
</gene>
<dbReference type="Gene3D" id="3.40.50.1010">
    <property type="entry name" value="5'-nuclease"/>
    <property type="match status" value="2"/>
</dbReference>
<dbReference type="PANTHER" id="PTHR16171:SF7">
    <property type="entry name" value="DNA REPAIR PROTEIN RAD2"/>
    <property type="match status" value="1"/>
</dbReference>
<reference evidence="15 16" key="1">
    <citation type="submission" date="2024-07" db="EMBL/GenBank/DDBJ databases">
        <title>Chromosome-level genome assembly of the water stick insect Ranatra chinensis (Heteroptera: Nepidae).</title>
        <authorList>
            <person name="Liu X."/>
        </authorList>
    </citation>
    <scope>NUCLEOTIDE SEQUENCE [LARGE SCALE GENOMIC DNA]</scope>
    <source>
        <strain evidence="15">Cailab_2021Rc</strain>
        <tissue evidence="15">Muscle</tissue>
    </source>
</reference>
<evidence type="ECO:0000256" key="3">
    <source>
        <dbReference type="ARBA" id="ARBA00022553"/>
    </source>
</evidence>
<comment type="subcellular location">
    <subcellularLocation>
        <location evidence="2">Nucleus</location>
    </subcellularLocation>
</comment>
<feature type="compositionally biased region" description="Polar residues" evidence="12">
    <location>
        <begin position="550"/>
        <end position="565"/>
    </location>
</feature>
<organism evidence="15 16">
    <name type="scientific">Ranatra chinensis</name>
    <dbReference type="NCBI Taxonomy" id="642074"/>
    <lineage>
        <taxon>Eukaryota</taxon>
        <taxon>Metazoa</taxon>
        <taxon>Ecdysozoa</taxon>
        <taxon>Arthropoda</taxon>
        <taxon>Hexapoda</taxon>
        <taxon>Insecta</taxon>
        <taxon>Pterygota</taxon>
        <taxon>Neoptera</taxon>
        <taxon>Paraneoptera</taxon>
        <taxon>Hemiptera</taxon>
        <taxon>Heteroptera</taxon>
        <taxon>Panheteroptera</taxon>
        <taxon>Nepomorpha</taxon>
        <taxon>Nepidae</taxon>
        <taxon>Ranatrinae</taxon>
        <taxon>Ranatra</taxon>
    </lineage>
</organism>
<feature type="compositionally biased region" description="Polar residues" evidence="12">
    <location>
        <begin position="1167"/>
        <end position="1178"/>
    </location>
</feature>
<comment type="caution">
    <text evidence="15">The sequence shown here is derived from an EMBL/GenBank/DDBJ whole genome shotgun (WGS) entry which is preliminary data.</text>
</comment>
<accession>A0ABD0YB47</accession>
<feature type="region of interest" description="Disordered" evidence="12">
    <location>
        <begin position="587"/>
        <end position="747"/>
    </location>
</feature>
<dbReference type="InterPro" id="IPR006085">
    <property type="entry name" value="XPG_DNA_repair_N"/>
</dbReference>
<proteinExistence type="predicted"/>
<evidence type="ECO:0000313" key="16">
    <source>
        <dbReference type="Proteomes" id="UP001558652"/>
    </source>
</evidence>
<dbReference type="InterPro" id="IPR006084">
    <property type="entry name" value="XPG/Rad2"/>
</dbReference>
<dbReference type="CDD" id="cd09868">
    <property type="entry name" value="PIN_XPG_RAD2"/>
    <property type="match status" value="2"/>
</dbReference>
<dbReference type="PRINTS" id="PR00853">
    <property type="entry name" value="XPGRADSUPER"/>
</dbReference>
<keyword evidence="4" id="KW-0540">Nuclease</keyword>
<dbReference type="SUPFAM" id="SSF88723">
    <property type="entry name" value="PIN domain-like"/>
    <property type="match status" value="1"/>
</dbReference>
<feature type="compositionally biased region" description="Basic and acidic residues" evidence="12">
    <location>
        <begin position="1185"/>
        <end position="1200"/>
    </location>
</feature>
<dbReference type="PANTHER" id="PTHR16171">
    <property type="entry name" value="DNA REPAIR PROTEIN COMPLEMENTING XP-G CELLS-RELATED"/>
    <property type="match status" value="1"/>
</dbReference>